<reference evidence="4 5" key="1">
    <citation type="submission" date="2016-08" db="EMBL/GenBank/DDBJ databases">
        <title>A Parts List for Fungal Cellulosomes Revealed by Comparative Genomics.</title>
        <authorList>
            <consortium name="DOE Joint Genome Institute"/>
            <person name="Haitjema C.H."/>
            <person name="Gilmore S.P."/>
            <person name="Henske J.K."/>
            <person name="Solomon K.V."/>
            <person name="De Groot R."/>
            <person name="Kuo A."/>
            <person name="Mondo S.J."/>
            <person name="Salamov A.A."/>
            <person name="Labutti K."/>
            <person name="Zhao Z."/>
            <person name="Chiniquy J."/>
            <person name="Barry K."/>
            <person name="Brewer H.M."/>
            <person name="Purvine S.O."/>
            <person name="Wright A.T."/>
            <person name="Boxma B."/>
            <person name="Van Alen T."/>
            <person name="Hackstein J.H."/>
            <person name="Baker S.E."/>
            <person name="Grigoriev I.V."/>
            <person name="O'Malley M.A."/>
        </authorList>
    </citation>
    <scope>NUCLEOTIDE SEQUENCE [LARGE SCALE GENOMIC DNA]</scope>
    <source>
        <strain evidence="4 5">S4</strain>
    </source>
</reference>
<evidence type="ECO:0000313" key="4">
    <source>
        <dbReference type="EMBL" id="ORX86103.1"/>
    </source>
</evidence>
<dbReference type="EMBL" id="MCFG01000025">
    <property type="protein sequence ID" value="ORX86103.1"/>
    <property type="molecule type" value="Genomic_DNA"/>
</dbReference>
<reference evidence="4 5" key="2">
    <citation type="submission" date="2016-08" db="EMBL/GenBank/DDBJ databases">
        <title>Pervasive Adenine N6-methylation of Active Genes in Fungi.</title>
        <authorList>
            <consortium name="DOE Joint Genome Institute"/>
            <person name="Mondo S.J."/>
            <person name="Dannebaum R.O."/>
            <person name="Kuo R.C."/>
            <person name="Labutti K."/>
            <person name="Haridas S."/>
            <person name="Kuo A."/>
            <person name="Salamov A."/>
            <person name="Ahrendt S.R."/>
            <person name="Lipzen A."/>
            <person name="Sullivan W."/>
            <person name="Andreopoulos W.B."/>
            <person name="Clum A."/>
            <person name="Lindquist E."/>
            <person name="Daum C."/>
            <person name="Ramamoorthy G.K."/>
            <person name="Gryganskyi A."/>
            <person name="Culley D."/>
            <person name="Magnuson J.K."/>
            <person name="James T.Y."/>
            <person name="O'Malley M.A."/>
            <person name="Stajich J.E."/>
            <person name="Spatafora J.W."/>
            <person name="Visel A."/>
            <person name="Grigoriev I.V."/>
        </authorList>
    </citation>
    <scope>NUCLEOTIDE SEQUENCE [LARGE SCALE GENOMIC DNA]</scope>
    <source>
        <strain evidence="4 5">S4</strain>
    </source>
</reference>
<dbReference type="InterPro" id="IPR013785">
    <property type="entry name" value="Aldolase_TIM"/>
</dbReference>
<evidence type="ECO:0000313" key="5">
    <source>
        <dbReference type="Proteomes" id="UP000193944"/>
    </source>
</evidence>
<dbReference type="PANTHER" id="PTHR32332:SF20">
    <property type="entry name" value="2-NITROPROPANE DIOXYGENASE-LIKE PROTEIN"/>
    <property type="match status" value="1"/>
</dbReference>
<dbReference type="InterPro" id="IPR004136">
    <property type="entry name" value="NMO"/>
</dbReference>
<dbReference type="SUPFAM" id="SSF51412">
    <property type="entry name" value="Inosine monophosphate dehydrogenase (IMPDH)"/>
    <property type="match status" value="1"/>
</dbReference>
<dbReference type="AlphaFoldDB" id="A0A1Y1XK82"/>
<keyword evidence="1" id="KW-0285">Flavoprotein</keyword>
<keyword evidence="2" id="KW-0288">FMN</keyword>
<dbReference type="PANTHER" id="PTHR32332">
    <property type="entry name" value="2-NITROPROPANE DIOXYGENASE"/>
    <property type="match status" value="1"/>
</dbReference>
<protein>
    <submittedName>
        <fullName evidence="4">2-nitropropane dioxygenase-like enzyme</fullName>
    </submittedName>
</protein>
<proteinExistence type="predicted"/>
<gene>
    <name evidence="4" type="ORF">BCR32DRAFT_60764</name>
</gene>
<name>A0A1Y1XK82_9FUNG</name>
<dbReference type="OrthoDB" id="412383at2759"/>
<dbReference type="STRING" id="1754192.A0A1Y1XK82"/>
<dbReference type="CDD" id="cd04730">
    <property type="entry name" value="NPD_like"/>
    <property type="match status" value="1"/>
</dbReference>
<dbReference type="Gene3D" id="3.20.20.70">
    <property type="entry name" value="Aldolase class I"/>
    <property type="match status" value="1"/>
</dbReference>
<accession>A0A1Y1XK82</accession>
<keyword evidence="4" id="KW-0223">Dioxygenase</keyword>
<sequence>MEKFQLNRVCKILGIQKPVIQAPLYWLTSPKLVAAVSNAGGLGVLGPCGGFSKPVSTLQESKEEMRKSIRKTRELTNKPFGMNIPSPDPFGFSKDLVKLCKEENVKILVCAGDLVPNNYIKWKEEGFTVISRELNPSVRGAIEAEKAGADIIVATGCDEGGCMPILTTGTTAITALISDAVKVPVLAAGGIINEKFAKAAAIVGAEGAYVGSRFILSKENPASDKIKKDILSTHPDDFIVYTHMAGKSRWRTTPHKVGKAGLEENKKGNNNPSTGDFYKCVIKGDLEASVNSVCNVIPLIKSIDSCKDIVNEIARGFL</sequence>
<evidence type="ECO:0000256" key="1">
    <source>
        <dbReference type="ARBA" id="ARBA00022630"/>
    </source>
</evidence>
<evidence type="ECO:0000256" key="2">
    <source>
        <dbReference type="ARBA" id="ARBA00022643"/>
    </source>
</evidence>
<keyword evidence="3" id="KW-0560">Oxidoreductase</keyword>
<dbReference type="GO" id="GO:0051213">
    <property type="term" value="F:dioxygenase activity"/>
    <property type="evidence" value="ECO:0007669"/>
    <property type="project" value="UniProtKB-KW"/>
</dbReference>
<evidence type="ECO:0000256" key="3">
    <source>
        <dbReference type="ARBA" id="ARBA00023002"/>
    </source>
</evidence>
<organism evidence="4 5">
    <name type="scientific">Anaeromyces robustus</name>
    <dbReference type="NCBI Taxonomy" id="1754192"/>
    <lineage>
        <taxon>Eukaryota</taxon>
        <taxon>Fungi</taxon>
        <taxon>Fungi incertae sedis</taxon>
        <taxon>Chytridiomycota</taxon>
        <taxon>Chytridiomycota incertae sedis</taxon>
        <taxon>Neocallimastigomycetes</taxon>
        <taxon>Neocallimastigales</taxon>
        <taxon>Neocallimastigaceae</taxon>
        <taxon>Anaeromyces</taxon>
    </lineage>
</organism>
<comment type="caution">
    <text evidence="4">The sequence shown here is derived from an EMBL/GenBank/DDBJ whole genome shotgun (WGS) entry which is preliminary data.</text>
</comment>
<dbReference type="Pfam" id="PF03060">
    <property type="entry name" value="NMO"/>
    <property type="match status" value="2"/>
</dbReference>
<dbReference type="GO" id="GO:0018580">
    <property type="term" value="F:nitronate monooxygenase activity"/>
    <property type="evidence" value="ECO:0007669"/>
    <property type="project" value="InterPro"/>
</dbReference>
<dbReference type="Proteomes" id="UP000193944">
    <property type="component" value="Unassembled WGS sequence"/>
</dbReference>
<keyword evidence="5" id="KW-1185">Reference proteome</keyword>